<dbReference type="PROSITE" id="PS51257">
    <property type="entry name" value="PROKAR_LIPOPROTEIN"/>
    <property type="match status" value="1"/>
</dbReference>
<proteinExistence type="predicted"/>
<protein>
    <submittedName>
        <fullName evidence="2">Putative polygalacturonase</fullName>
    </submittedName>
</protein>
<feature type="chain" id="PRO_5004788693" evidence="1">
    <location>
        <begin position="17"/>
        <end position="619"/>
    </location>
</feature>
<dbReference type="EMBL" id="KC246824">
    <property type="protein sequence ID" value="AHF25223.1"/>
    <property type="molecule type" value="Genomic_DNA"/>
</dbReference>
<organism evidence="2">
    <name type="scientific">uncultured bacterium Contig196</name>
    <dbReference type="NCBI Taxonomy" id="1393527"/>
    <lineage>
        <taxon>Bacteria</taxon>
        <taxon>environmental samples</taxon>
    </lineage>
</organism>
<dbReference type="Gene3D" id="2.60.40.10">
    <property type="entry name" value="Immunoglobulins"/>
    <property type="match status" value="3"/>
</dbReference>
<keyword evidence="1" id="KW-0732">Signal</keyword>
<reference evidence="2" key="1">
    <citation type="journal article" date="2013" name="PLoS ONE">
        <title>Metagenomic insights into the carbohydrate-active enzymes carried by the microorganisms adhering to solid digesta in the rumen of cows.</title>
        <authorList>
            <person name="Wang L."/>
            <person name="Hatem A."/>
            <person name="Catalyurek U.V."/>
            <person name="Morrison M."/>
            <person name="Yu Z."/>
        </authorList>
    </citation>
    <scope>NUCLEOTIDE SEQUENCE</scope>
</reference>
<feature type="signal peptide" evidence="1">
    <location>
        <begin position="1"/>
        <end position="16"/>
    </location>
</feature>
<sequence>MIIMKIYRKLSVMAMAALVTATGFTSCSSDDLDTNQYNKSGVNILAFGPMPITRGETMRLTGTKLDNVREVLFPEGNQKLTPSTTYIKGDFSLKNSEEMLVTIPDLCVPGKLRLVTANGDTIVSRTNITFEEEIKVNSFSPEKIHPGAVLTIKGDYVWNIGQVVFYDHVAVDAEDFVKNTRNEIQVIVPMEAKPGELSFNDGSEGAENKYIGMLDVDVAEATGVSNATPEFGETITIYGENLDLVTSMDFPAVPDVSYNIANDGKSIRVEVPRNTISGTVTMKSASGLTTSVDITVPLASVTSTAPVTDVKAGQTITINGINLDRITKLVLPAIEAPLERGAFSQNATQITFVVPEGMGDGKVTLVQHENYSVESDKIAMYSEDPVETMWSGSMDIDWNVGGCLQVLAYGAFDWSTVEAGTTLYITYEKKTPGDSNWGCLSLRHGNEWGFLPGSVGSQYDFPDDGGVYSVVLTKAVLEDLKANGGLIITGYNFIIKKVARSIPENVIWKGSLDIDWNVGGCFQDMAYGAYDWSTVTPGTKLCLTYEKKTPGDSNWGCLSLRHGNEWGFLPGSVGSQYDFPDDGGVYTEVLTQTVLDDLKANSGLIVTGYNFILKKVVLK</sequence>
<name>W0FK19_9BACT</name>
<dbReference type="InterPro" id="IPR013783">
    <property type="entry name" value="Ig-like_fold"/>
</dbReference>
<evidence type="ECO:0000256" key="1">
    <source>
        <dbReference type="SAM" id="SignalP"/>
    </source>
</evidence>
<evidence type="ECO:0000313" key="2">
    <source>
        <dbReference type="EMBL" id="AHF25223.1"/>
    </source>
</evidence>
<dbReference type="AlphaFoldDB" id="W0FK19"/>
<accession>W0FK19</accession>